<dbReference type="GO" id="GO:0046982">
    <property type="term" value="F:protein heterodimerization activity"/>
    <property type="evidence" value="ECO:0007669"/>
    <property type="project" value="InterPro"/>
</dbReference>
<evidence type="ECO:0000256" key="3">
    <source>
        <dbReference type="ARBA" id="ARBA00010343"/>
    </source>
</evidence>
<organism evidence="12 13">
    <name type="scientific">Carnegiea gigantea</name>
    <dbReference type="NCBI Taxonomy" id="171969"/>
    <lineage>
        <taxon>Eukaryota</taxon>
        <taxon>Viridiplantae</taxon>
        <taxon>Streptophyta</taxon>
        <taxon>Embryophyta</taxon>
        <taxon>Tracheophyta</taxon>
        <taxon>Spermatophyta</taxon>
        <taxon>Magnoliopsida</taxon>
        <taxon>eudicotyledons</taxon>
        <taxon>Gunneridae</taxon>
        <taxon>Pentapetalae</taxon>
        <taxon>Caryophyllales</taxon>
        <taxon>Cactineae</taxon>
        <taxon>Cactaceae</taxon>
        <taxon>Cactoideae</taxon>
        <taxon>Echinocereeae</taxon>
        <taxon>Carnegiea</taxon>
    </lineage>
</organism>
<dbReference type="PRINTS" id="PR00622">
    <property type="entry name" value="HISTONEH3"/>
</dbReference>
<dbReference type="InterPro" id="IPR007125">
    <property type="entry name" value="H2A/H2B/H3"/>
</dbReference>
<evidence type="ECO:0000256" key="2">
    <source>
        <dbReference type="ARBA" id="ARBA00004286"/>
    </source>
</evidence>
<evidence type="ECO:0000256" key="5">
    <source>
        <dbReference type="ARBA" id="ARBA00022553"/>
    </source>
</evidence>
<evidence type="ECO:0000313" key="12">
    <source>
        <dbReference type="EMBL" id="KAJ8441465.1"/>
    </source>
</evidence>
<evidence type="ECO:0000259" key="11">
    <source>
        <dbReference type="Pfam" id="PF00125"/>
    </source>
</evidence>
<accession>A0A9Q1QIF8</accession>
<reference evidence="12" key="1">
    <citation type="submission" date="2022-04" db="EMBL/GenBank/DDBJ databases">
        <title>Carnegiea gigantea Genome sequencing and assembly v2.</title>
        <authorList>
            <person name="Copetti D."/>
            <person name="Sanderson M.J."/>
            <person name="Burquez A."/>
            <person name="Wojciechowski M.F."/>
        </authorList>
    </citation>
    <scope>NUCLEOTIDE SEQUENCE</scope>
    <source>
        <strain evidence="12">SGP5-SGP5p</strain>
        <tissue evidence="12">Aerial part</tissue>
    </source>
</reference>
<dbReference type="PROSITE" id="PS00959">
    <property type="entry name" value="HISTONE_H3_2"/>
    <property type="match status" value="2"/>
</dbReference>
<evidence type="ECO:0000256" key="4">
    <source>
        <dbReference type="ARBA" id="ARBA00022454"/>
    </source>
</evidence>
<keyword evidence="8" id="KW-0539">Nucleus</keyword>
<dbReference type="EMBL" id="JAKOGI010000165">
    <property type="protein sequence ID" value="KAJ8441465.1"/>
    <property type="molecule type" value="Genomic_DNA"/>
</dbReference>
<proteinExistence type="inferred from homology"/>
<keyword evidence="9" id="KW-0544">Nucleosome core</keyword>
<dbReference type="Proteomes" id="UP001153076">
    <property type="component" value="Unassembled WGS sequence"/>
</dbReference>
<dbReference type="SUPFAM" id="SSF47113">
    <property type="entry name" value="Histone-fold"/>
    <property type="match status" value="2"/>
</dbReference>
<evidence type="ECO:0000256" key="8">
    <source>
        <dbReference type="ARBA" id="ARBA00023242"/>
    </source>
</evidence>
<feature type="region of interest" description="Disordered" evidence="10">
    <location>
        <begin position="156"/>
        <end position="193"/>
    </location>
</feature>
<evidence type="ECO:0000256" key="7">
    <source>
        <dbReference type="ARBA" id="ARBA00023125"/>
    </source>
</evidence>
<dbReference type="OrthoDB" id="1379193at2759"/>
<dbReference type="PANTHER" id="PTHR11426">
    <property type="entry name" value="HISTONE H3"/>
    <property type="match status" value="1"/>
</dbReference>
<dbReference type="SMART" id="SM00428">
    <property type="entry name" value="H3"/>
    <property type="match status" value="2"/>
</dbReference>
<dbReference type="FunFam" id="1.10.20.10:FF:000044">
    <property type="entry name" value="Histone H3.3"/>
    <property type="match status" value="2"/>
</dbReference>
<evidence type="ECO:0000256" key="9">
    <source>
        <dbReference type="ARBA" id="ARBA00023269"/>
    </source>
</evidence>
<gene>
    <name evidence="12" type="ORF">Cgig2_008726</name>
</gene>
<dbReference type="InterPro" id="IPR009072">
    <property type="entry name" value="Histone-fold"/>
</dbReference>
<protein>
    <recommendedName>
        <fullName evidence="11">Core Histone H2A/H2B/H3 domain-containing protein</fullName>
    </recommendedName>
</protein>
<keyword evidence="13" id="KW-1185">Reference proteome</keyword>
<dbReference type="CDD" id="cd22911">
    <property type="entry name" value="HFD_H3"/>
    <property type="match status" value="2"/>
</dbReference>
<name>A0A9Q1QIF8_9CARY</name>
<dbReference type="GO" id="GO:0005634">
    <property type="term" value="C:nucleus"/>
    <property type="evidence" value="ECO:0007669"/>
    <property type="project" value="UniProtKB-SubCell"/>
</dbReference>
<dbReference type="InterPro" id="IPR000164">
    <property type="entry name" value="Histone_H3/CENP-A"/>
</dbReference>
<feature type="region of interest" description="Disordered" evidence="10">
    <location>
        <begin position="1"/>
        <end position="40"/>
    </location>
</feature>
<keyword evidence="5" id="KW-0597">Phosphoprotein</keyword>
<feature type="domain" description="Core Histone H2A/H2B/H3" evidence="11">
    <location>
        <begin position="197"/>
        <end position="284"/>
    </location>
</feature>
<dbReference type="GO" id="GO:0000786">
    <property type="term" value="C:nucleosome"/>
    <property type="evidence" value="ECO:0007669"/>
    <property type="project" value="UniProtKB-KW"/>
</dbReference>
<dbReference type="PROSITE" id="PS00322">
    <property type="entry name" value="HISTONE_H3_1"/>
    <property type="match status" value="2"/>
</dbReference>
<evidence type="ECO:0000256" key="10">
    <source>
        <dbReference type="SAM" id="MobiDB-lite"/>
    </source>
</evidence>
<comment type="similarity">
    <text evidence="3">Belongs to the histone H3 family.</text>
</comment>
<dbReference type="GO" id="GO:0003677">
    <property type="term" value="F:DNA binding"/>
    <property type="evidence" value="ECO:0007669"/>
    <property type="project" value="UniProtKB-KW"/>
</dbReference>
<feature type="domain" description="Core Histone H2A/H2B/H3" evidence="11">
    <location>
        <begin position="44"/>
        <end position="131"/>
    </location>
</feature>
<dbReference type="Gene3D" id="1.10.20.10">
    <property type="entry name" value="Histone, subunit A"/>
    <property type="match status" value="2"/>
</dbReference>
<comment type="caution">
    <text evidence="12">The sequence shown here is derived from an EMBL/GenBank/DDBJ whole genome shotgun (WGS) entry which is preliminary data.</text>
</comment>
<keyword evidence="7" id="KW-0238">DNA-binding</keyword>
<dbReference type="GO" id="GO:0030527">
    <property type="term" value="F:structural constituent of chromatin"/>
    <property type="evidence" value="ECO:0007669"/>
    <property type="project" value="InterPro"/>
</dbReference>
<evidence type="ECO:0000313" key="13">
    <source>
        <dbReference type="Proteomes" id="UP001153076"/>
    </source>
</evidence>
<dbReference type="FunFam" id="1.10.20.10:FF:000078">
    <property type="entry name" value="Histone H3"/>
    <property type="match status" value="2"/>
</dbReference>
<dbReference type="AlphaFoldDB" id="A0A9Q1QIF8"/>
<keyword evidence="6" id="KW-0007">Acetylation</keyword>
<evidence type="ECO:0000256" key="6">
    <source>
        <dbReference type="ARBA" id="ARBA00022990"/>
    </source>
</evidence>
<sequence>MARTKQTARKSTGGKAPRKQLATKAARKSAPATGGVKKPHRFRPGTVALREIRKYQKSTELLIRKLPFQRLVREIAQDFKTDLRFQSSAVAALQEAAEAYLVGLFEDTNLCAIHAKRVTIMPKDIQLARRIRVLAFFLSPLFSVYSLRHSLPSMARTKQTARKSTGGKAPRKQLATKAARKSAPATGGVKKPHRFRPGTVALREIRKYQKSTELLIRKLPFQRLVREIAQDFKTDLRFQSSAVAALQEAAEAYLVGLFEDTNLCAIHAKRVTIMPKDIQLARRIRGERA</sequence>
<evidence type="ECO:0000256" key="1">
    <source>
        <dbReference type="ARBA" id="ARBA00004123"/>
    </source>
</evidence>
<comment type="subcellular location">
    <subcellularLocation>
        <location evidence="2">Chromosome</location>
    </subcellularLocation>
    <subcellularLocation>
        <location evidence="1">Nucleus</location>
    </subcellularLocation>
</comment>
<dbReference type="Pfam" id="PF00125">
    <property type="entry name" value="Histone"/>
    <property type="match status" value="2"/>
</dbReference>
<keyword evidence="4" id="KW-0158">Chromosome</keyword>